<evidence type="ECO:0000313" key="1">
    <source>
        <dbReference type="EMBL" id="SDI97207.1"/>
    </source>
</evidence>
<name>A0A1G8PXM1_9PSEU</name>
<organism evidence="1 2">
    <name type="scientific">Lentzea albidocapillata subsp. violacea</name>
    <dbReference type="NCBI Taxonomy" id="128104"/>
    <lineage>
        <taxon>Bacteria</taxon>
        <taxon>Bacillati</taxon>
        <taxon>Actinomycetota</taxon>
        <taxon>Actinomycetes</taxon>
        <taxon>Pseudonocardiales</taxon>
        <taxon>Pseudonocardiaceae</taxon>
        <taxon>Lentzea</taxon>
    </lineage>
</organism>
<dbReference type="Gene3D" id="2.60.120.260">
    <property type="entry name" value="Galactose-binding domain-like"/>
    <property type="match status" value="1"/>
</dbReference>
<sequence length="48" mass="5282">MMAKTRRLKANPITCPVAGTHDLYLKFSGGNGCLLGINWWRSSEGRSS</sequence>
<gene>
    <name evidence="1" type="ORF">SAMN04488074_101177</name>
</gene>
<dbReference type="Proteomes" id="UP000199682">
    <property type="component" value="Unassembled WGS sequence"/>
</dbReference>
<accession>A0A1G8PXM1</accession>
<evidence type="ECO:0008006" key="3">
    <source>
        <dbReference type="Google" id="ProtNLM"/>
    </source>
</evidence>
<reference evidence="2" key="1">
    <citation type="submission" date="2016-10" db="EMBL/GenBank/DDBJ databases">
        <authorList>
            <person name="Varghese N."/>
            <person name="Submissions S."/>
        </authorList>
    </citation>
    <scope>NUCLEOTIDE SEQUENCE [LARGE SCALE GENOMIC DNA]</scope>
    <source>
        <strain evidence="2">DSM 44796</strain>
    </source>
</reference>
<dbReference type="AlphaFoldDB" id="A0A1G8PXM1"/>
<evidence type="ECO:0000313" key="2">
    <source>
        <dbReference type="Proteomes" id="UP000199682"/>
    </source>
</evidence>
<protein>
    <recommendedName>
        <fullName evidence="3">Carbohydrate binding module (Family 6)</fullName>
    </recommendedName>
</protein>
<proteinExistence type="predicted"/>
<dbReference type="EMBL" id="FNET01000001">
    <property type="protein sequence ID" value="SDI97207.1"/>
    <property type="molecule type" value="Genomic_DNA"/>
</dbReference>